<evidence type="ECO:0000313" key="3">
    <source>
        <dbReference type="EMBL" id="KFK24611.1"/>
    </source>
</evidence>
<dbReference type="GO" id="GO:0032934">
    <property type="term" value="F:sterol binding"/>
    <property type="evidence" value="ECO:0007669"/>
    <property type="project" value="InterPro"/>
</dbReference>
<feature type="domain" description="MD-2-related lipid-recognition" evidence="2">
    <location>
        <begin position="27"/>
        <end position="141"/>
    </location>
</feature>
<dbReference type="OMA" id="RYDICAM"/>
<dbReference type="Pfam" id="PF02221">
    <property type="entry name" value="E1_DerP2_DerF2"/>
    <property type="match status" value="1"/>
</dbReference>
<dbReference type="InterPro" id="IPR003172">
    <property type="entry name" value="ML_dom"/>
</dbReference>
<feature type="chain" id="PRO_5001821640" description="MD-2-related lipid-recognition domain-containing protein" evidence="1">
    <location>
        <begin position="25"/>
        <end position="151"/>
    </location>
</feature>
<dbReference type="SMART" id="SM00737">
    <property type="entry name" value="ML"/>
    <property type="match status" value="1"/>
</dbReference>
<proteinExistence type="predicted"/>
<dbReference type="InterPro" id="IPR039670">
    <property type="entry name" value="NPC2-like"/>
</dbReference>
<dbReference type="PANTHER" id="PTHR11306">
    <property type="entry name" value="NIEMANN PICK TYPE C2 PROTEIN NPC2-RELATED"/>
    <property type="match status" value="1"/>
</dbReference>
<evidence type="ECO:0000256" key="1">
    <source>
        <dbReference type="SAM" id="SignalP"/>
    </source>
</evidence>
<keyword evidence="1" id="KW-0732">Signal</keyword>
<sequence length="151" mass="16709">MAISHIQPLVLFIASLFFLPALRAVDFENCNKNGYDLGTVTGVEVSHKPEAYEISITLTGFTKEKIGKGLIDVYAKSEKITDHLKRYDICAMGVPCPVEAGSNFVIPLTEIPFYALEGDYKYVVAFLDEESKEKLCIDFTYPASAIKMVSA</sequence>
<dbReference type="Proteomes" id="UP000029120">
    <property type="component" value="Chromosome 8"/>
</dbReference>
<dbReference type="InterPro" id="IPR014756">
    <property type="entry name" value="Ig_E-set"/>
</dbReference>
<gene>
    <name evidence="3" type="ordered locus">AALP_Aa8g001700</name>
</gene>
<dbReference type="OrthoDB" id="1064067at2759"/>
<dbReference type="AlphaFoldDB" id="A0A087G409"/>
<dbReference type="SUPFAM" id="SSF81296">
    <property type="entry name" value="E set domains"/>
    <property type="match status" value="1"/>
</dbReference>
<evidence type="ECO:0000259" key="2">
    <source>
        <dbReference type="SMART" id="SM00737"/>
    </source>
</evidence>
<keyword evidence="4" id="KW-1185">Reference proteome</keyword>
<organism evidence="3 4">
    <name type="scientific">Arabis alpina</name>
    <name type="common">Alpine rock-cress</name>
    <dbReference type="NCBI Taxonomy" id="50452"/>
    <lineage>
        <taxon>Eukaryota</taxon>
        <taxon>Viridiplantae</taxon>
        <taxon>Streptophyta</taxon>
        <taxon>Embryophyta</taxon>
        <taxon>Tracheophyta</taxon>
        <taxon>Spermatophyta</taxon>
        <taxon>Magnoliopsida</taxon>
        <taxon>eudicotyledons</taxon>
        <taxon>Gunneridae</taxon>
        <taxon>Pentapetalae</taxon>
        <taxon>rosids</taxon>
        <taxon>malvids</taxon>
        <taxon>Brassicales</taxon>
        <taxon>Brassicaceae</taxon>
        <taxon>Arabideae</taxon>
        <taxon>Arabis</taxon>
    </lineage>
</organism>
<dbReference type="PANTHER" id="PTHR11306:SF57">
    <property type="entry name" value="MD-2-RELATED LIPID-RECOGNITION DOMAIN-CONTAINING PROTEIN"/>
    <property type="match status" value="1"/>
</dbReference>
<dbReference type="Gramene" id="KFK24611">
    <property type="protein sequence ID" value="KFK24611"/>
    <property type="gene ID" value="AALP_AA8G001700"/>
</dbReference>
<protein>
    <recommendedName>
        <fullName evidence="2">MD-2-related lipid-recognition domain-containing protein</fullName>
    </recommendedName>
</protein>
<accession>A0A087G409</accession>
<evidence type="ECO:0000313" key="4">
    <source>
        <dbReference type="Proteomes" id="UP000029120"/>
    </source>
</evidence>
<feature type="signal peptide" evidence="1">
    <location>
        <begin position="1"/>
        <end position="24"/>
    </location>
</feature>
<dbReference type="EMBL" id="CM002876">
    <property type="protein sequence ID" value="KFK24611.1"/>
    <property type="molecule type" value="Genomic_DNA"/>
</dbReference>
<reference evidence="4" key="1">
    <citation type="journal article" date="2015" name="Nat. Plants">
        <title>Genome expansion of Arabis alpina linked with retrotransposition and reduced symmetric DNA methylation.</title>
        <authorList>
            <person name="Willing E.M."/>
            <person name="Rawat V."/>
            <person name="Mandakova T."/>
            <person name="Maumus F."/>
            <person name="James G.V."/>
            <person name="Nordstroem K.J."/>
            <person name="Becker C."/>
            <person name="Warthmann N."/>
            <person name="Chica C."/>
            <person name="Szarzynska B."/>
            <person name="Zytnicki M."/>
            <person name="Albani M.C."/>
            <person name="Kiefer C."/>
            <person name="Bergonzi S."/>
            <person name="Castaings L."/>
            <person name="Mateos J.L."/>
            <person name="Berns M.C."/>
            <person name="Bujdoso N."/>
            <person name="Piofczyk T."/>
            <person name="de Lorenzo L."/>
            <person name="Barrero-Sicilia C."/>
            <person name="Mateos I."/>
            <person name="Piednoel M."/>
            <person name="Hagmann J."/>
            <person name="Chen-Min-Tao R."/>
            <person name="Iglesias-Fernandez R."/>
            <person name="Schuster S.C."/>
            <person name="Alonso-Blanco C."/>
            <person name="Roudier F."/>
            <person name="Carbonero P."/>
            <person name="Paz-Ares J."/>
            <person name="Davis S.J."/>
            <person name="Pecinka A."/>
            <person name="Quesneville H."/>
            <person name="Colot V."/>
            <person name="Lysak M.A."/>
            <person name="Weigel D."/>
            <person name="Coupland G."/>
            <person name="Schneeberger K."/>
        </authorList>
    </citation>
    <scope>NUCLEOTIDE SEQUENCE [LARGE SCALE GENOMIC DNA]</scope>
    <source>
        <strain evidence="4">cv. Pajares</strain>
    </source>
</reference>
<dbReference type="GO" id="GO:0015918">
    <property type="term" value="P:sterol transport"/>
    <property type="evidence" value="ECO:0007669"/>
    <property type="project" value="InterPro"/>
</dbReference>
<name>A0A087G409_ARAAL</name>